<comment type="caution">
    <text evidence="1">The sequence shown here is derived from an EMBL/GenBank/DDBJ whole genome shotgun (WGS) entry which is preliminary data.</text>
</comment>
<accession>A0ACB6QRG5</accession>
<dbReference type="EMBL" id="MU003514">
    <property type="protein sequence ID" value="KAF2468667.1"/>
    <property type="molecule type" value="Genomic_DNA"/>
</dbReference>
<organism evidence="1 2">
    <name type="scientific">Lindgomyces ingoldianus</name>
    <dbReference type="NCBI Taxonomy" id="673940"/>
    <lineage>
        <taxon>Eukaryota</taxon>
        <taxon>Fungi</taxon>
        <taxon>Dikarya</taxon>
        <taxon>Ascomycota</taxon>
        <taxon>Pezizomycotina</taxon>
        <taxon>Dothideomycetes</taxon>
        <taxon>Pleosporomycetidae</taxon>
        <taxon>Pleosporales</taxon>
        <taxon>Lindgomycetaceae</taxon>
        <taxon>Lindgomyces</taxon>
    </lineage>
</organism>
<evidence type="ECO:0000313" key="2">
    <source>
        <dbReference type="Proteomes" id="UP000799755"/>
    </source>
</evidence>
<name>A0ACB6QRG5_9PLEO</name>
<sequence length="282" mass="31828">MIYQSWKESQTLSFPGANPCRVGYSSFVHPFQPAFSVLPFGDWNNISMIIARVPSTGYLKVSDNIRITRELSCWALSLNSFLLSLDCLQGPVPRNDDTPKGASETTTTRHSQVQTISLTQLEMGSIQIPTLEICRFVNERVSITYLMSLLDNELDLLVDQSGNLEQSFHPLFQSMYPYQNTQPSRAFSLSYVSDPWALSSPAGYVGLESHKLFYHAYLTTFIIPLWIPWLLTLIIYKAKGQAQSAAELHIRRTSNGLSWVHGRPKQVQGQRSPSSKWDFGLS</sequence>
<dbReference type="Proteomes" id="UP000799755">
    <property type="component" value="Unassembled WGS sequence"/>
</dbReference>
<protein>
    <submittedName>
        <fullName evidence="1">Uncharacterized protein</fullName>
    </submittedName>
</protein>
<proteinExistence type="predicted"/>
<evidence type="ECO:0000313" key="1">
    <source>
        <dbReference type="EMBL" id="KAF2468667.1"/>
    </source>
</evidence>
<reference evidence="1" key="1">
    <citation type="journal article" date="2020" name="Stud. Mycol.">
        <title>101 Dothideomycetes genomes: a test case for predicting lifestyles and emergence of pathogens.</title>
        <authorList>
            <person name="Haridas S."/>
            <person name="Albert R."/>
            <person name="Binder M."/>
            <person name="Bloem J."/>
            <person name="Labutti K."/>
            <person name="Salamov A."/>
            <person name="Andreopoulos B."/>
            <person name="Baker S."/>
            <person name="Barry K."/>
            <person name="Bills G."/>
            <person name="Bluhm B."/>
            <person name="Cannon C."/>
            <person name="Castanera R."/>
            <person name="Culley D."/>
            <person name="Daum C."/>
            <person name="Ezra D."/>
            <person name="Gonzalez J."/>
            <person name="Henrissat B."/>
            <person name="Kuo A."/>
            <person name="Liang C."/>
            <person name="Lipzen A."/>
            <person name="Lutzoni F."/>
            <person name="Magnuson J."/>
            <person name="Mondo S."/>
            <person name="Nolan M."/>
            <person name="Ohm R."/>
            <person name="Pangilinan J."/>
            <person name="Park H.-J."/>
            <person name="Ramirez L."/>
            <person name="Alfaro M."/>
            <person name="Sun H."/>
            <person name="Tritt A."/>
            <person name="Yoshinaga Y."/>
            <person name="Zwiers L.-H."/>
            <person name="Turgeon B."/>
            <person name="Goodwin S."/>
            <person name="Spatafora J."/>
            <person name="Crous P."/>
            <person name="Grigoriev I."/>
        </authorList>
    </citation>
    <scope>NUCLEOTIDE SEQUENCE</scope>
    <source>
        <strain evidence="1">ATCC 200398</strain>
    </source>
</reference>
<keyword evidence="2" id="KW-1185">Reference proteome</keyword>
<gene>
    <name evidence="1" type="ORF">BDR25DRAFT_357024</name>
</gene>